<protein>
    <submittedName>
        <fullName evidence="2">DUF397 domain-containing protein</fullName>
    </submittedName>
</protein>
<dbReference type="EMBL" id="BAABAQ010000010">
    <property type="protein sequence ID" value="GAA4199666.1"/>
    <property type="molecule type" value="Genomic_DNA"/>
</dbReference>
<evidence type="ECO:0000313" key="3">
    <source>
        <dbReference type="Proteomes" id="UP001501251"/>
    </source>
</evidence>
<accession>A0ABP8B7E2</accession>
<feature type="domain" description="DUF397" evidence="1">
    <location>
        <begin position="17"/>
        <end position="68"/>
    </location>
</feature>
<dbReference type="Pfam" id="PF04149">
    <property type="entry name" value="DUF397"/>
    <property type="match status" value="1"/>
</dbReference>
<dbReference type="InterPro" id="IPR007278">
    <property type="entry name" value="DUF397"/>
</dbReference>
<evidence type="ECO:0000313" key="2">
    <source>
        <dbReference type="EMBL" id="GAA4199666.1"/>
    </source>
</evidence>
<name>A0ABP8B7E2_9ACTN</name>
<organism evidence="2 3">
    <name type="scientific">Streptosporangium oxazolinicum</name>
    <dbReference type="NCBI Taxonomy" id="909287"/>
    <lineage>
        <taxon>Bacteria</taxon>
        <taxon>Bacillati</taxon>
        <taxon>Actinomycetota</taxon>
        <taxon>Actinomycetes</taxon>
        <taxon>Streptosporangiales</taxon>
        <taxon>Streptosporangiaceae</taxon>
        <taxon>Streptosporangium</taxon>
    </lineage>
</organism>
<proteinExistence type="predicted"/>
<comment type="caution">
    <text evidence="2">The sequence shown here is derived from an EMBL/GenBank/DDBJ whole genome shotgun (WGS) entry which is preliminary data.</text>
</comment>
<sequence>MSVSKPDPSAFDLTDVKWQVSSHSGGGGNCVRIASKNGYILVGDSQNPDRLPHVYTLTEFRAFALGARDGEFDHLTALD</sequence>
<keyword evidence="3" id="KW-1185">Reference proteome</keyword>
<dbReference type="Proteomes" id="UP001501251">
    <property type="component" value="Unassembled WGS sequence"/>
</dbReference>
<evidence type="ECO:0000259" key="1">
    <source>
        <dbReference type="Pfam" id="PF04149"/>
    </source>
</evidence>
<reference evidence="3" key="1">
    <citation type="journal article" date="2019" name="Int. J. Syst. Evol. Microbiol.">
        <title>The Global Catalogue of Microorganisms (GCM) 10K type strain sequencing project: providing services to taxonomists for standard genome sequencing and annotation.</title>
        <authorList>
            <consortium name="The Broad Institute Genomics Platform"/>
            <consortium name="The Broad Institute Genome Sequencing Center for Infectious Disease"/>
            <person name="Wu L."/>
            <person name="Ma J."/>
        </authorList>
    </citation>
    <scope>NUCLEOTIDE SEQUENCE [LARGE SCALE GENOMIC DNA]</scope>
    <source>
        <strain evidence="3">JCM 17388</strain>
    </source>
</reference>
<gene>
    <name evidence="2" type="ORF">GCM10022252_51780</name>
</gene>
<dbReference type="RefSeq" id="WP_344920654.1">
    <property type="nucleotide sequence ID" value="NZ_BAABAQ010000010.1"/>
</dbReference>